<feature type="region of interest" description="Disordered" evidence="1">
    <location>
        <begin position="657"/>
        <end position="747"/>
    </location>
</feature>
<dbReference type="GO" id="GO:0008270">
    <property type="term" value="F:zinc ion binding"/>
    <property type="evidence" value="ECO:0007669"/>
    <property type="project" value="UniProtKB-KW"/>
</dbReference>
<protein>
    <recommendedName>
        <fullName evidence="2">RING-type domain-containing protein</fullName>
    </recommendedName>
</protein>
<feature type="region of interest" description="Disordered" evidence="1">
    <location>
        <begin position="286"/>
        <end position="327"/>
    </location>
</feature>
<feature type="compositionally biased region" description="Gly residues" evidence="1">
    <location>
        <begin position="550"/>
        <end position="560"/>
    </location>
</feature>
<feature type="compositionally biased region" description="Low complexity" evidence="1">
    <location>
        <begin position="561"/>
        <end position="575"/>
    </location>
</feature>
<evidence type="ECO:0000313" key="4">
    <source>
        <dbReference type="Proteomes" id="UP001358614"/>
    </source>
</evidence>
<dbReference type="InterPro" id="IPR013083">
    <property type="entry name" value="Znf_RING/FYVE/PHD"/>
</dbReference>
<accession>A0AAX4KH72</accession>
<feature type="compositionally biased region" description="Low complexity" evidence="1">
    <location>
        <begin position="539"/>
        <end position="549"/>
    </location>
</feature>
<feature type="region of interest" description="Disordered" evidence="1">
    <location>
        <begin position="532"/>
        <end position="580"/>
    </location>
</feature>
<dbReference type="EMBL" id="CP144089">
    <property type="protein sequence ID" value="WWD04763.1"/>
    <property type="molecule type" value="Genomic_DNA"/>
</dbReference>
<dbReference type="Gene3D" id="3.30.40.10">
    <property type="entry name" value="Zinc/RING finger domain, C3HC4 (zinc finger)"/>
    <property type="match status" value="1"/>
</dbReference>
<feature type="compositionally biased region" description="Basic and acidic residues" evidence="1">
    <location>
        <begin position="678"/>
        <end position="687"/>
    </location>
</feature>
<dbReference type="InterPro" id="IPR001841">
    <property type="entry name" value="Znf_RING"/>
</dbReference>
<evidence type="ECO:0000313" key="3">
    <source>
        <dbReference type="EMBL" id="WWD04763.1"/>
    </source>
</evidence>
<evidence type="ECO:0000256" key="1">
    <source>
        <dbReference type="SAM" id="MobiDB-lite"/>
    </source>
</evidence>
<keyword evidence="4" id="KW-1185">Reference proteome</keyword>
<gene>
    <name evidence="3" type="ORF">V865_002834</name>
</gene>
<proteinExistence type="predicted"/>
<reference evidence="3 4" key="1">
    <citation type="submission" date="2024-01" db="EMBL/GenBank/DDBJ databases">
        <title>Comparative genomics of Cryptococcus and Kwoniella reveals pathogenesis evolution and contrasting modes of karyotype evolution via chromosome fusion or intercentromeric recombination.</title>
        <authorList>
            <person name="Coelho M.A."/>
            <person name="David-Palma M."/>
            <person name="Shea T."/>
            <person name="Bowers K."/>
            <person name="McGinley-Smith S."/>
            <person name="Mohammad A.W."/>
            <person name="Gnirke A."/>
            <person name="Yurkov A.M."/>
            <person name="Nowrousian M."/>
            <person name="Sun S."/>
            <person name="Cuomo C.A."/>
            <person name="Heitman J."/>
        </authorList>
    </citation>
    <scope>NUCLEOTIDE SEQUENCE [LARGE SCALE GENOMIC DNA]</scope>
    <source>
        <strain evidence="3 4">PYCC6329</strain>
    </source>
</reference>
<feature type="compositionally biased region" description="Basic and acidic residues" evidence="1">
    <location>
        <begin position="733"/>
        <end position="747"/>
    </location>
</feature>
<feature type="domain" description="RING-type" evidence="2">
    <location>
        <begin position="494"/>
        <end position="592"/>
    </location>
</feature>
<sequence>MSTSSSTLTSGWYTNAYSGPFRSGRLRAPSLLPGSRRPVVNTIPVQQTLVVDFNHNHTHNNNGNNAAGEDNKNVRRRETIFGPDVGEDNEPGWTENKNQEIGVEKVREWVERSKNEEGLHATTTLQALVNLKRPTLLLHQIENAIEEGRSSLDKAPEEDITVAAVASSPTRNSISGANSSQGHFKRDSVQTQIINAPPLHTLSFKYDATTPLVRVQLEIYPTPRTPATHVDGEGVVEGKESIVEDHDNEPKIIYSGLHQGGFNQSFTLPHTSALDLSDAIIPIEEQQQQQTDAAAAAAGANNQVQNVPVPEPVTTPPGEESTSGSRWGRGLFRRNREQDLEAATGIEMTNRLDANGQPIAAANGENQADGENANEKKKPVEKGMRLLIRIDGVGPEGEPLPRKNAQLTHILISGTWVTDNNASTTNTTQPPEQGQLPGKRVWVVKVARREAVIGSHTFLLKEIYGLSTTSTSSTSNTQYPPTQDDPYASTPNECIVCLTSPRDVVLLPCRHLVVCRDCAVGMVEYGAGGKVGRREEAENNTGADATATGTGTGAGSGSGSGNNTTAQVAGGTTTQGRERRKKKVKGWYCPVCRQPYTSLLRLALPESSAVDSPAENELARVPSRAASVRTTRTARSVLAPSIAPTLPDGAERMLDALRPDDVRARDNEDEDDDDDENVDRHVEETERPQFVLSNEEDKAETEHKENINDISRSTADPKTFDLGQPISSTTDGDGSRRSQDGKGWKEV</sequence>
<organism evidence="3 4">
    <name type="scientific">Kwoniella europaea PYCC6329</name>
    <dbReference type="NCBI Taxonomy" id="1423913"/>
    <lineage>
        <taxon>Eukaryota</taxon>
        <taxon>Fungi</taxon>
        <taxon>Dikarya</taxon>
        <taxon>Basidiomycota</taxon>
        <taxon>Agaricomycotina</taxon>
        <taxon>Tremellomycetes</taxon>
        <taxon>Tremellales</taxon>
        <taxon>Cryptococcaceae</taxon>
        <taxon>Kwoniella</taxon>
    </lineage>
</organism>
<dbReference type="Pfam" id="PF13920">
    <property type="entry name" value="zf-C3HC4_3"/>
    <property type="match status" value="1"/>
</dbReference>
<dbReference type="GO" id="GO:0016567">
    <property type="term" value="P:protein ubiquitination"/>
    <property type="evidence" value="ECO:0007669"/>
    <property type="project" value="TreeGrafter"/>
</dbReference>
<dbReference type="InterPro" id="IPR045194">
    <property type="entry name" value="MGRN1/RNF157-like"/>
</dbReference>
<name>A0AAX4KH72_9TREE</name>
<dbReference type="AlphaFoldDB" id="A0AAX4KH72"/>
<dbReference type="GeneID" id="91101638"/>
<dbReference type="SMART" id="SM00184">
    <property type="entry name" value="RING"/>
    <property type="match status" value="1"/>
</dbReference>
<dbReference type="Proteomes" id="UP001358614">
    <property type="component" value="Chromosome 1"/>
</dbReference>
<dbReference type="PANTHER" id="PTHR22996:SF0">
    <property type="entry name" value="RE60872P-RELATED"/>
    <property type="match status" value="1"/>
</dbReference>
<feature type="compositionally biased region" description="Basic and acidic residues" evidence="1">
    <location>
        <begin position="657"/>
        <end position="666"/>
    </location>
</feature>
<feature type="compositionally biased region" description="Acidic residues" evidence="1">
    <location>
        <begin position="667"/>
        <end position="677"/>
    </location>
</feature>
<evidence type="ECO:0000259" key="2">
    <source>
        <dbReference type="SMART" id="SM00184"/>
    </source>
</evidence>
<dbReference type="GO" id="GO:0061630">
    <property type="term" value="F:ubiquitin protein ligase activity"/>
    <property type="evidence" value="ECO:0007669"/>
    <property type="project" value="UniProtKB-EC"/>
</dbReference>
<dbReference type="GO" id="GO:0005737">
    <property type="term" value="C:cytoplasm"/>
    <property type="evidence" value="ECO:0007669"/>
    <property type="project" value="TreeGrafter"/>
</dbReference>
<dbReference type="PANTHER" id="PTHR22996">
    <property type="entry name" value="MAHOGUNIN"/>
    <property type="match status" value="1"/>
</dbReference>
<dbReference type="KEGG" id="ker:91101638"/>
<dbReference type="RefSeq" id="XP_066082730.1">
    <property type="nucleotide sequence ID" value="XM_066226633.1"/>
</dbReference>
<dbReference type="SUPFAM" id="SSF57850">
    <property type="entry name" value="RING/U-box"/>
    <property type="match status" value="1"/>
</dbReference>
<feature type="compositionally biased region" description="Low complexity" evidence="1">
    <location>
        <begin position="286"/>
        <end position="308"/>
    </location>
</feature>